<evidence type="ECO:0000313" key="7">
    <source>
        <dbReference type="Proteomes" id="UP001558652"/>
    </source>
</evidence>
<dbReference type="InterPro" id="IPR006222">
    <property type="entry name" value="GCVT_N"/>
</dbReference>
<dbReference type="Proteomes" id="UP001558652">
    <property type="component" value="Unassembled WGS sequence"/>
</dbReference>
<dbReference type="PANTHER" id="PTHR22602:SF0">
    <property type="entry name" value="TRANSFERASE CAF17, MITOCHONDRIAL-RELATED"/>
    <property type="match status" value="1"/>
</dbReference>
<feature type="domain" description="CAF17 C-terminal" evidence="5">
    <location>
        <begin position="281"/>
        <end position="354"/>
    </location>
</feature>
<evidence type="ECO:0000259" key="5">
    <source>
        <dbReference type="Pfam" id="PF25455"/>
    </source>
</evidence>
<evidence type="ECO:0000256" key="3">
    <source>
        <dbReference type="ARBA" id="ARBA00023128"/>
    </source>
</evidence>
<dbReference type="SUPFAM" id="SSF103025">
    <property type="entry name" value="Folate-binding domain"/>
    <property type="match status" value="1"/>
</dbReference>
<accession>A0ABD0XYA9</accession>
<evidence type="ECO:0000256" key="2">
    <source>
        <dbReference type="ARBA" id="ARBA00022946"/>
    </source>
</evidence>
<gene>
    <name evidence="6" type="ORF">AAG570_005618</name>
</gene>
<dbReference type="Pfam" id="PF01571">
    <property type="entry name" value="GCV_T"/>
    <property type="match status" value="1"/>
</dbReference>
<dbReference type="InterPro" id="IPR045179">
    <property type="entry name" value="YgfZ/GcvT"/>
</dbReference>
<evidence type="ECO:0000259" key="4">
    <source>
        <dbReference type="Pfam" id="PF01571"/>
    </source>
</evidence>
<dbReference type="InterPro" id="IPR057460">
    <property type="entry name" value="CAF17_C"/>
</dbReference>
<protein>
    <recommendedName>
        <fullName evidence="8">Aminomethyltransferase folate-binding domain-containing protein</fullName>
    </recommendedName>
</protein>
<dbReference type="PANTHER" id="PTHR22602">
    <property type="entry name" value="TRANSFERASE CAF17, MITOCHONDRIAL-RELATED"/>
    <property type="match status" value="1"/>
</dbReference>
<keyword evidence="7" id="KW-1185">Reference proteome</keyword>
<organism evidence="6 7">
    <name type="scientific">Ranatra chinensis</name>
    <dbReference type="NCBI Taxonomy" id="642074"/>
    <lineage>
        <taxon>Eukaryota</taxon>
        <taxon>Metazoa</taxon>
        <taxon>Ecdysozoa</taxon>
        <taxon>Arthropoda</taxon>
        <taxon>Hexapoda</taxon>
        <taxon>Insecta</taxon>
        <taxon>Pterygota</taxon>
        <taxon>Neoptera</taxon>
        <taxon>Paraneoptera</taxon>
        <taxon>Hemiptera</taxon>
        <taxon>Heteroptera</taxon>
        <taxon>Panheteroptera</taxon>
        <taxon>Nepomorpha</taxon>
        <taxon>Nepidae</taxon>
        <taxon>Ranatrinae</taxon>
        <taxon>Ranatra</taxon>
    </lineage>
</organism>
<dbReference type="AlphaFoldDB" id="A0ABD0XYA9"/>
<feature type="domain" description="GCVT N-terminal" evidence="4">
    <location>
        <begin position="50"/>
        <end position="135"/>
    </location>
</feature>
<dbReference type="Pfam" id="PF25455">
    <property type="entry name" value="Beta-barrel_CAF17_C"/>
    <property type="match status" value="1"/>
</dbReference>
<dbReference type="Gene3D" id="3.30.1360.120">
    <property type="entry name" value="Probable tRNA modification gtpase trme, domain 1"/>
    <property type="match status" value="1"/>
</dbReference>
<dbReference type="EMBL" id="JBFDAA010000018">
    <property type="protein sequence ID" value="KAL1116123.1"/>
    <property type="molecule type" value="Genomic_DNA"/>
</dbReference>
<comment type="caution">
    <text evidence="6">The sequence shown here is derived from an EMBL/GenBank/DDBJ whole genome shotgun (WGS) entry which is preliminary data.</text>
</comment>
<dbReference type="GO" id="GO:0005739">
    <property type="term" value="C:mitochondrion"/>
    <property type="evidence" value="ECO:0007669"/>
    <property type="project" value="UniProtKB-SubCell"/>
</dbReference>
<name>A0ABD0XYA9_9HEMI</name>
<comment type="subcellular location">
    <subcellularLocation>
        <location evidence="1">Mitochondrion</location>
    </subcellularLocation>
</comment>
<proteinExistence type="predicted"/>
<reference evidence="6 7" key="1">
    <citation type="submission" date="2024-07" db="EMBL/GenBank/DDBJ databases">
        <title>Chromosome-level genome assembly of the water stick insect Ranatra chinensis (Heteroptera: Nepidae).</title>
        <authorList>
            <person name="Liu X."/>
        </authorList>
    </citation>
    <scope>NUCLEOTIDE SEQUENCE [LARGE SCALE GENOMIC DNA]</scope>
    <source>
        <strain evidence="6">Cailab_2021Rc</strain>
        <tissue evidence="6">Muscle</tissue>
    </source>
</reference>
<keyword evidence="3" id="KW-0496">Mitochondrion</keyword>
<sequence>MCAPRLASAGGSFLETLGSEAFGLYREQKEQCCLVDIKEWKVNHTGVVIVSVSGPDAAKFLQGIITNDIKLLDSGICSLYALFLNTKGRVMCDAILYRVKEDTFFVDCDVSALSMLEKHMKLYRVRSSVNITLADDHRISAVYDPSKIESVLGHTVKSPNVDHSSVFSIMDCNKQIKSLFSENNLHFYNDPRLPILGLRITSLKDVDIENEVVNKDVSIKKTALYTNYRYKLGIGEVPEIPNGVCFPFEINADFLHGISFDKGCYIGQELTARTYHTGIVRKRIMPFYSDKLLTNVQLGAPIENPDGSKVPIGKFLAADGFVGIAIVRVKEALALEKLKMGSYLLKTVLPAWWPDGEQNLNK</sequence>
<evidence type="ECO:0000256" key="1">
    <source>
        <dbReference type="ARBA" id="ARBA00004173"/>
    </source>
</evidence>
<dbReference type="InterPro" id="IPR017703">
    <property type="entry name" value="YgfZ/GCV_T_CS"/>
</dbReference>
<evidence type="ECO:0008006" key="8">
    <source>
        <dbReference type="Google" id="ProtNLM"/>
    </source>
</evidence>
<evidence type="ECO:0000313" key="6">
    <source>
        <dbReference type="EMBL" id="KAL1116123.1"/>
    </source>
</evidence>
<dbReference type="InterPro" id="IPR027266">
    <property type="entry name" value="TrmE/GcvT-like"/>
</dbReference>
<keyword evidence="2" id="KW-0809">Transit peptide</keyword>
<dbReference type="NCBIfam" id="TIGR03317">
    <property type="entry name" value="ygfZ_signature"/>
    <property type="match status" value="1"/>
</dbReference>